<keyword evidence="8 11" id="KW-0560">Oxidoreductase</keyword>
<dbReference type="EC" id="1.3.5.2" evidence="4 11"/>
<dbReference type="AlphaFoldDB" id="L1IRC8"/>
<evidence type="ECO:0000256" key="4">
    <source>
        <dbReference type="ARBA" id="ARBA00012791"/>
    </source>
</evidence>
<dbReference type="EMBL" id="JH993049">
    <property type="protein sequence ID" value="EKX38380.1"/>
    <property type="molecule type" value="Genomic_DNA"/>
</dbReference>
<reference evidence="15" key="2">
    <citation type="submission" date="2012-11" db="EMBL/GenBank/DDBJ databases">
        <authorList>
            <person name="Kuo A."/>
            <person name="Curtis B.A."/>
            <person name="Tanifuji G."/>
            <person name="Burki F."/>
            <person name="Gruber A."/>
            <person name="Irimia M."/>
            <person name="Maruyama S."/>
            <person name="Arias M.C."/>
            <person name="Ball S.G."/>
            <person name="Gile G.H."/>
            <person name="Hirakawa Y."/>
            <person name="Hopkins J.F."/>
            <person name="Rensing S.A."/>
            <person name="Schmutz J."/>
            <person name="Symeonidi A."/>
            <person name="Elias M."/>
            <person name="Eveleigh R.J."/>
            <person name="Herman E.K."/>
            <person name="Klute M.J."/>
            <person name="Nakayama T."/>
            <person name="Obornik M."/>
            <person name="Reyes-Prieto A."/>
            <person name="Armbrust E.V."/>
            <person name="Aves S.J."/>
            <person name="Beiko R.G."/>
            <person name="Coutinho P."/>
            <person name="Dacks J.B."/>
            <person name="Durnford D.G."/>
            <person name="Fast N.M."/>
            <person name="Green B.R."/>
            <person name="Grisdale C."/>
            <person name="Hempe F."/>
            <person name="Henrissat B."/>
            <person name="Hoppner M.P."/>
            <person name="Ishida K.-I."/>
            <person name="Kim E."/>
            <person name="Koreny L."/>
            <person name="Kroth P.G."/>
            <person name="Liu Y."/>
            <person name="Malik S.-B."/>
            <person name="Maier U.G."/>
            <person name="McRose D."/>
            <person name="Mock T."/>
            <person name="Neilson J.A."/>
            <person name="Onodera N.T."/>
            <person name="Poole A.M."/>
            <person name="Pritham E.J."/>
            <person name="Richards T.A."/>
            <person name="Rocap G."/>
            <person name="Roy S.W."/>
            <person name="Sarai C."/>
            <person name="Schaack S."/>
            <person name="Shirato S."/>
            <person name="Slamovits C.H."/>
            <person name="Spencer D.F."/>
            <person name="Suzuki S."/>
            <person name="Worden A.Z."/>
            <person name="Zauner S."/>
            <person name="Barry K."/>
            <person name="Bell C."/>
            <person name="Bharti A.K."/>
            <person name="Crow J.A."/>
            <person name="Grimwood J."/>
            <person name="Kramer R."/>
            <person name="Lindquist E."/>
            <person name="Lucas S."/>
            <person name="Salamov A."/>
            <person name="McFadden G.I."/>
            <person name="Lane C.E."/>
            <person name="Keeling P.J."/>
            <person name="Gray M.W."/>
            <person name="Grigoriev I.V."/>
            <person name="Archibald J.M."/>
        </authorList>
    </citation>
    <scope>NUCLEOTIDE SEQUENCE</scope>
    <source>
        <strain evidence="15">CCMP2712</strain>
    </source>
</reference>
<comment type="catalytic activity">
    <reaction evidence="10 11">
        <text>(S)-dihydroorotate + a quinone = orotate + a quinol</text>
        <dbReference type="Rhea" id="RHEA:30187"/>
        <dbReference type="ChEBI" id="CHEBI:24646"/>
        <dbReference type="ChEBI" id="CHEBI:30839"/>
        <dbReference type="ChEBI" id="CHEBI:30864"/>
        <dbReference type="ChEBI" id="CHEBI:132124"/>
        <dbReference type="EC" id="1.3.5.2"/>
    </reaction>
</comment>
<dbReference type="GO" id="GO:0044205">
    <property type="term" value="P:'de novo' UMP biosynthetic process"/>
    <property type="evidence" value="ECO:0007669"/>
    <property type="project" value="UniProtKB-UniPathway"/>
</dbReference>
<dbReference type="eggNOG" id="KOG1436">
    <property type="taxonomic scope" value="Eukaryota"/>
</dbReference>
<evidence type="ECO:0000313" key="15">
    <source>
        <dbReference type="Proteomes" id="UP000011087"/>
    </source>
</evidence>
<dbReference type="InterPro" id="IPR013785">
    <property type="entry name" value="Aldolase_TIM"/>
</dbReference>
<dbReference type="NCBIfam" id="NF003645">
    <property type="entry name" value="PRK05286.1-2"/>
    <property type="match status" value="1"/>
</dbReference>
<evidence type="ECO:0000256" key="10">
    <source>
        <dbReference type="ARBA" id="ARBA00048639"/>
    </source>
</evidence>
<organism evidence="13">
    <name type="scientific">Guillardia theta (strain CCMP2712)</name>
    <name type="common">Cryptophyte</name>
    <dbReference type="NCBI Taxonomy" id="905079"/>
    <lineage>
        <taxon>Eukaryota</taxon>
        <taxon>Cryptophyceae</taxon>
        <taxon>Pyrenomonadales</taxon>
        <taxon>Geminigeraceae</taxon>
        <taxon>Guillardia</taxon>
    </lineage>
</organism>
<dbReference type="UniPathway" id="UPA00070">
    <property type="reaction ID" value="UER00946"/>
</dbReference>
<evidence type="ECO:0000256" key="11">
    <source>
        <dbReference type="RuleBase" id="RU361255"/>
    </source>
</evidence>
<evidence type="ECO:0000313" key="14">
    <source>
        <dbReference type="EnsemblProtists" id="EKX38380"/>
    </source>
</evidence>
<dbReference type="PANTHER" id="PTHR48109">
    <property type="entry name" value="DIHYDROOROTATE DEHYDROGENASE (QUINONE), MITOCHONDRIAL-RELATED"/>
    <property type="match status" value="1"/>
</dbReference>
<dbReference type="InterPro" id="IPR001295">
    <property type="entry name" value="Dihydroorotate_DH_CS"/>
</dbReference>
<evidence type="ECO:0000256" key="8">
    <source>
        <dbReference type="ARBA" id="ARBA00023002"/>
    </source>
</evidence>
<dbReference type="CDD" id="cd04738">
    <property type="entry name" value="DHOD_2_like"/>
    <property type="match status" value="1"/>
</dbReference>
<keyword evidence="11" id="KW-0496">Mitochondrion</keyword>
<dbReference type="RefSeq" id="XP_005825360.1">
    <property type="nucleotide sequence ID" value="XM_005825303.1"/>
</dbReference>
<dbReference type="OMA" id="ERIKMGA"/>
<proteinExistence type="inferred from homology"/>
<dbReference type="Gene3D" id="3.20.20.70">
    <property type="entry name" value="Aldolase class I"/>
    <property type="match status" value="1"/>
</dbReference>
<evidence type="ECO:0000256" key="2">
    <source>
        <dbReference type="ARBA" id="ARBA00005161"/>
    </source>
</evidence>
<dbReference type="OrthoDB" id="14784at2759"/>
<evidence type="ECO:0000256" key="7">
    <source>
        <dbReference type="ARBA" id="ARBA00022643"/>
    </source>
</evidence>
<dbReference type="KEGG" id="gtt:GUITHDRAFT_115520"/>
<dbReference type="GeneID" id="17295106"/>
<dbReference type="GO" id="GO:0006207">
    <property type="term" value="P:'de novo' pyrimidine nucleobase biosynthetic process"/>
    <property type="evidence" value="ECO:0007669"/>
    <property type="project" value="InterPro"/>
</dbReference>
<dbReference type="STRING" id="905079.L1IRC8"/>
<evidence type="ECO:0000259" key="12">
    <source>
        <dbReference type="Pfam" id="PF01180"/>
    </source>
</evidence>
<evidence type="ECO:0000256" key="9">
    <source>
        <dbReference type="ARBA" id="ARBA00023136"/>
    </source>
</evidence>
<dbReference type="SUPFAM" id="SSF51395">
    <property type="entry name" value="FMN-linked oxidoreductases"/>
    <property type="match status" value="1"/>
</dbReference>
<comment type="pathway">
    <text evidence="2 11">Pyrimidine metabolism; UMP biosynthesis via de novo pathway; orotate from (S)-dihydroorotate (quinone route): step 1/1.</text>
</comment>
<comment type="similarity">
    <text evidence="3 11">Belongs to the dihydroorotate dehydrogenase family. Type 2 subfamily.</text>
</comment>
<keyword evidence="6 11" id="KW-0285">Flavoprotein</keyword>
<protein>
    <recommendedName>
        <fullName evidence="5 11">Dihydroorotate dehydrogenase (quinone), mitochondrial</fullName>
        <shortName evidence="11">DHOdehase</shortName>
        <ecNumber evidence="4 11">1.3.5.2</ecNumber>
    </recommendedName>
</protein>
<dbReference type="Proteomes" id="UP000011087">
    <property type="component" value="Unassembled WGS sequence"/>
</dbReference>
<reference evidence="13 15" key="1">
    <citation type="journal article" date="2012" name="Nature">
        <title>Algal genomes reveal evolutionary mosaicism and the fate of nucleomorphs.</title>
        <authorList>
            <consortium name="DOE Joint Genome Institute"/>
            <person name="Curtis B.A."/>
            <person name="Tanifuji G."/>
            <person name="Burki F."/>
            <person name="Gruber A."/>
            <person name="Irimia M."/>
            <person name="Maruyama S."/>
            <person name="Arias M.C."/>
            <person name="Ball S.G."/>
            <person name="Gile G.H."/>
            <person name="Hirakawa Y."/>
            <person name="Hopkins J.F."/>
            <person name="Kuo A."/>
            <person name="Rensing S.A."/>
            <person name="Schmutz J."/>
            <person name="Symeonidi A."/>
            <person name="Elias M."/>
            <person name="Eveleigh R.J."/>
            <person name="Herman E.K."/>
            <person name="Klute M.J."/>
            <person name="Nakayama T."/>
            <person name="Obornik M."/>
            <person name="Reyes-Prieto A."/>
            <person name="Armbrust E.V."/>
            <person name="Aves S.J."/>
            <person name="Beiko R.G."/>
            <person name="Coutinho P."/>
            <person name="Dacks J.B."/>
            <person name="Durnford D.G."/>
            <person name="Fast N.M."/>
            <person name="Green B.R."/>
            <person name="Grisdale C.J."/>
            <person name="Hempel F."/>
            <person name="Henrissat B."/>
            <person name="Hoppner M.P."/>
            <person name="Ishida K."/>
            <person name="Kim E."/>
            <person name="Koreny L."/>
            <person name="Kroth P.G."/>
            <person name="Liu Y."/>
            <person name="Malik S.B."/>
            <person name="Maier U.G."/>
            <person name="McRose D."/>
            <person name="Mock T."/>
            <person name="Neilson J.A."/>
            <person name="Onodera N.T."/>
            <person name="Poole A.M."/>
            <person name="Pritham E.J."/>
            <person name="Richards T.A."/>
            <person name="Rocap G."/>
            <person name="Roy S.W."/>
            <person name="Sarai C."/>
            <person name="Schaack S."/>
            <person name="Shirato S."/>
            <person name="Slamovits C.H."/>
            <person name="Spencer D.F."/>
            <person name="Suzuki S."/>
            <person name="Worden A.Z."/>
            <person name="Zauner S."/>
            <person name="Barry K."/>
            <person name="Bell C."/>
            <person name="Bharti A.K."/>
            <person name="Crow J.A."/>
            <person name="Grimwood J."/>
            <person name="Kramer R."/>
            <person name="Lindquist E."/>
            <person name="Lucas S."/>
            <person name="Salamov A."/>
            <person name="McFadden G.I."/>
            <person name="Lane C.E."/>
            <person name="Keeling P.J."/>
            <person name="Gray M.W."/>
            <person name="Grigoriev I.V."/>
            <person name="Archibald J.M."/>
        </authorList>
    </citation>
    <scope>NUCLEOTIDE SEQUENCE</scope>
    <source>
        <strain evidence="13 15">CCMP2712</strain>
    </source>
</reference>
<gene>
    <name evidence="13" type="ORF">GUITHDRAFT_115520</name>
</gene>
<reference evidence="14" key="3">
    <citation type="submission" date="2016-03" db="UniProtKB">
        <authorList>
            <consortium name="EnsemblProtists"/>
        </authorList>
    </citation>
    <scope>IDENTIFICATION</scope>
</reference>
<dbReference type="InterPro" id="IPR050074">
    <property type="entry name" value="DHO_dehydrogenase"/>
</dbReference>
<accession>L1IRC8</accession>
<evidence type="ECO:0000256" key="5">
    <source>
        <dbReference type="ARBA" id="ARBA00017599"/>
    </source>
</evidence>
<keyword evidence="15" id="KW-1185">Reference proteome</keyword>
<dbReference type="Pfam" id="PF01180">
    <property type="entry name" value="DHO_dh"/>
    <property type="match status" value="1"/>
</dbReference>
<dbReference type="PROSITE" id="PS00911">
    <property type="entry name" value="DHODEHASE_1"/>
    <property type="match status" value="1"/>
</dbReference>
<keyword evidence="7 11" id="KW-0288">FMN</keyword>
<feature type="domain" description="Dihydroorotate dehydrogenase catalytic" evidence="12">
    <location>
        <begin position="73"/>
        <end position="355"/>
    </location>
</feature>
<evidence type="ECO:0000256" key="3">
    <source>
        <dbReference type="ARBA" id="ARBA00005359"/>
    </source>
</evidence>
<evidence type="ECO:0000313" key="13">
    <source>
        <dbReference type="EMBL" id="EKX38380.1"/>
    </source>
</evidence>
<dbReference type="EnsemblProtists" id="EKX38380">
    <property type="protein sequence ID" value="EKX38380"/>
    <property type="gene ID" value="GUITHDRAFT_115520"/>
</dbReference>
<comment type="cofactor">
    <cofactor evidence="11">
        <name>FMN</name>
        <dbReference type="ChEBI" id="CHEBI:58210"/>
    </cofactor>
    <text evidence="11">Binds 1 FMN per subunit.</text>
</comment>
<dbReference type="NCBIfam" id="TIGR01036">
    <property type="entry name" value="pyrD_sub2"/>
    <property type="match status" value="1"/>
</dbReference>
<dbReference type="NCBIfam" id="NF003652">
    <property type="entry name" value="PRK05286.2-5"/>
    <property type="match status" value="1"/>
</dbReference>
<comment type="subcellular location">
    <subcellularLocation>
        <location evidence="1">Membrane</location>
    </subcellularLocation>
    <subcellularLocation>
        <location evidence="11">Mitochondrion inner membrane</location>
        <topology evidence="11">Single-pass membrane protein</topology>
    </subcellularLocation>
</comment>
<dbReference type="InterPro" id="IPR005719">
    <property type="entry name" value="Dihydroorotate_DH_2"/>
</dbReference>
<sequence length="373" mass="40481">MFVFVTFQTRWPILALQDPESSHELSVWMAKNGLTPIDRVAENPALKVNVFGKEFSEILGEEQRSSVTNIAGNPLGLAAGCDKHGEAVKGFMNMGFGFVEVGSVTPQPQPGNDKPRMFRLTEDQGVINRYGFNSHGAEEVFERLKAIRESGQELRGNLAINLGKNKTADAIPDYVYGVKKFGELADFLVVNISSPNTPGLRQLQSRKELEGLISAVMKVRNESCPKVPLLVKIAPDLTDTELKEICQVATKMKVDGMVVTNTTISRPESLTGAAKEETGGLSGLPLKDMSTEVIRKVYKLTGGKLPLIGVGGVGTGQDVYDKIRAGASLVEMYSRLAYEGPWSPPKIKLELSRLLKADGFENVADAIGADAKK</sequence>
<name>L1IRC8_GUITC</name>
<dbReference type="PROSITE" id="PS00912">
    <property type="entry name" value="DHODEHASE_2"/>
    <property type="match status" value="1"/>
</dbReference>
<dbReference type="GO" id="GO:0106430">
    <property type="term" value="F:dihydroorotate dehydrogenase (quinone) activity"/>
    <property type="evidence" value="ECO:0007669"/>
    <property type="project" value="UniProtKB-EC"/>
</dbReference>
<dbReference type="PaxDb" id="55529-EKX38380"/>
<keyword evidence="11" id="KW-0999">Mitochondrion inner membrane</keyword>
<dbReference type="HOGENOM" id="CLU_013640_0_0_1"/>
<dbReference type="GO" id="GO:0005743">
    <property type="term" value="C:mitochondrial inner membrane"/>
    <property type="evidence" value="ECO:0007669"/>
    <property type="project" value="UniProtKB-SubCell"/>
</dbReference>
<keyword evidence="9" id="KW-0472">Membrane</keyword>
<evidence type="ECO:0000256" key="6">
    <source>
        <dbReference type="ARBA" id="ARBA00022630"/>
    </source>
</evidence>
<dbReference type="InterPro" id="IPR005720">
    <property type="entry name" value="Dihydroorotate_DH_cat"/>
</dbReference>
<dbReference type="PANTHER" id="PTHR48109:SF4">
    <property type="entry name" value="DIHYDROOROTATE DEHYDROGENASE (QUINONE), MITOCHONDRIAL"/>
    <property type="match status" value="1"/>
</dbReference>
<evidence type="ECO:0000256" key="1">
    <source>
        <dbReference type="ARBA" id="ARBA00004370"/>
    </source>
</evidence>